<feature type="compositionally biased region" description="Low complexity" evidence="2">
    <location>
        <begin position="147"/>
        <end position="159"/>
    </location>
</feature>
<dbReference type="AlphaFoldDB" id="A0A388JVV8"/>
<dbReference type="Gramene" id="GBG61941">
    <property type="protein sequence ID" value="GBG61941"/>
    <property type="gene ID" value="CBR_g26104"/>
</dbReference>
<feature type="region of interest" description="Disordered" evidence="2">
    <location>
        <begin position="347"/>
        <end position="371"/>
    </location>
</feature>
<evidence type="ECO:0000256" key="2">
    <source>
        <dbReference type="SAM" id="MobiDB-lite"/>
    </source>
</evidence>
<gene>
    <name evidence="3" type="ORF">CBR_g26104</name>
</gene>
<proteinExistence type="predicted"/>
<comment type="caution">
    <text evidence="3">The sequence shown here is derived from an EMBL/GenBank/DDBJ whole genome shotgun (WGS) entry which is preliminary data.</text>
</comment>
<dbReference type="EMBL" id="BFEA01000024">
    <property type="protein sequence ID" value="GBG61941.1"/>
    <property type="molecule type" value="Genomic_DNA"/>
</dbReference>
<evidence type="ECO:0008006" key="5">
    <source>
        <dbReference type="Google" id="ProtNLM"/>
    </source>
</evidence>
<evidence type="ECO:0000313" key="4">
    <source>
        <dbReference type="Proteomes" id="UP000265515"/>
    </source>
</evidence>
<reference evidence="3 4" key="1">
    <citation type="journal article" date="2018" name="Cell">
        <title>The Chara Genome: Secondary Complexity and Implications for Plant Terrestrialization.</title>
        <authorList>
            <person name="Nishiyama T."/>
            <person name="Sakayama H."/>
            <person name="Vries J.D."/>
            <person name="Buschmann H."/>
            <person name="Saint-Marcoux D."/>
            <person name="Ullrich K.K."/>
            <person name="Haas F.B."/>
            <person name="Vanderstraeten L."/>
            <person name="Becker D."/>
            <person name="Lang D."/>
            <person name="Vosolsobe S."/>
            <person name="Rombauts S."/>
            <person name="Wilhelmsson P.K.I."/>
            <person name="Janitza P."/>
            <person name="Kern R."/>
            <person name="Heyl A."/>
            <person name="Rumpler F."/>
            <person name="Villalobos L.I.A.C."/>
            <person name="Clay J.M."/>
            <person name="Skokan R."/>
            <person name="Toyoda A."/>
            <person name="Suzuki Y."/>
            <person name="Kagoshima H."/>
            <person name="Schijlen E."/>
            <person name="Tajeshwar N."/>
            <person name="Catarino B."/>
            <person name="Hetherington A.J."/>
            <person name="Saltykova A."/>
            <person name="Bonnot C."/>
            <person name="Breuninger H."/>
            <person name="Symeonidi A."/>
            <person name="Radhakrishnan G.V."/>
            <person name="Van Nieuwerburgh F."/>
            <person name="Deforce D."/>
            <person name="Chang C."/>
            <person name="Karol K.G."/>
            <person name="Hedrich R."/>
            <person name="Ulvskov P."/>
            <person name="Glockner G."/>
            <person name="Delwiche C.F."/>
            <person name="Petrasek J."/>
            <person name="Van de Peer Y."/>
            <person name="Friml J."/>
            <person name="Beilby M."/>
            <person name="Dolan L."/>
            <person name="Kohara Y."/>
            <person name="Sugano S."/>
            <person name="Fujiyama A."/>
            <person name="Delaux P.-M."/>
            <person name="Quint M."/>
            <person name="TheiBen G."/>
            <person name="Hagemann M."/>
            <person name="Harholt J."/>
            <person name="Dunand C."/>
            <person name="Zachgo S."/>
            <person name="Langdale J."/>
            <person name="Maumus F."/>
            <person name="Straeten D.V.D."/>
            <person name="Gould S.B."/>
            <person name="Rensing S.A."/>
        </authorList>
    </citation>
    <scope>NUCLEOTIDE SEQUENCE [LARGE SCALE GENOMIC DNA]</scope>
    <source>
        <strain evidence="3 4">S276</strain>
    </source>
</reference>
<accession>A0A388JVV8</accession>
<sequence length="468" mass="51724">MAGSHFNSPPPRTREQMELQQVERICLRVEEELRQATKREKEIRDKSVRLEGREADKAALEGLDDSTLSNNEKILKASILSMHAYMDSKLDTIQDTLDQILNAMHRPGVRPAVLPSLPFSVTTDLYAAQSEPPPSGTSATALSHTVASSSSGPATGATPQSPPISPAGQQWYPKTPLKPPPTFSGDKKDEALDTWLRTVPVWVRAKRTLVEEEVITAASYLEGSTTRWLNGLVATKGFGRNMDDWTQTHTLESFMDLVEAQRHNPQQAQIATDGLLKLDTRKYTSVRELTTTVERLIVVLGLEYNPHVLSTMFLRCLPTDIKNLLASEARLEYHTFETFSKKALEATLGSTQTPSTDGRKKTPQKWKKKGSRLMMVDFEENQTEIDDVSELVGGAESDDEESVKGSNLAAAIKTKAEGRGKGGQQRSQGQAANPNKIAACVRAGLDQEVRRDRWSLGACIHCGEYDHT</sequence>
<feature type="coiled-coil region" evidence="1">
    <location>
        <begin position="19"/>
        <end position="46"/>
    </location>
</feature>
<feature type="region of interest" description="Disordered" evidence="2">
    <location>
        <begin position="127"/>
        <end position="189"/>
    </location>
</feature>
<evidence type="ECO:0000313" key="3">
    <source>
        <dbReference type="EMBL" id="GBG61941.1"/>
    </source>
</evidence>
<name>A0A388JVV8_CHABU</name>
<evidence type="ECO:0000256" key="1">
    <source>
        <dbReference type="SAM" id="Coils"/>
    </source>
</evidence>
<keyword evidence="4" id="KW-1185">Reference proteome</keyword>
<feature type="compositionally biased region" description="Basic residues" evidence="2">
    <location>
        <begin position="361"/>
        <end position="371"/>
    </location>
</feature>
<keyword evidence="1" id="KW-0175">Coiled coil</keyword>
<dbReference type="Proteomes" id="UP000265515">
    <property type="component" value="Unassembled WGS sequence"/>
</dbReference>
<feature type="compositionally biased region" description="Polar residues" evidence="2">
    <location>
        <begin position="136"/>
        <end position="146"/>
    </location>
</feature>
<protein>
    <recommendedName>
        <fullName evidence="5">Retrotransposon gag domain-containing protein</fullName>
    </recommendedName>
</protein>
<organism evidence="3 4">
    <name type="scientific">Chara braunii</name>
    <name type="common">Braun's stonewort</name>
    <dbReference type="NCBI Taxonomy" id="69332"/>
    <lineage>
        <taxon>Eukaryota</taxon>
        <taxon>Viridiplantae</taxon>
        <taxon>Streptophyta</taxon>
        <taxon>Charophyceae</taxon>
        <taxon>Charales</taxon>
        <taxon>Characeae</taxon>
        <taxon>Chara</taxon>
    </lineage>
</organism>